<evidence type="ECO:0000256" key="6">
    <source>
        <dbReference type="SAM" id="Phobius"/>
    </source>
</evidence>
<accession>A0ABS5PF23</accession>
<dbReference type="PANTHER" id="PTHR36985">
    <property type="entry name" value="TRANSLOCATION AND ASSEMBLY MODULE SUBUNIT TAMB"/>
    <property type="match status" value="1"/>
</dbReference>
<evidence type="ECO:0000313" key="8">
    <source>
        <dbReference type="EMBL" id="MBS7232450.1"/>
    </source>
</evidence>
<evidence type="ECO:0000256" key="1">
    <source>
        <dbReference type="ARBA" id="ARBA00004167"/>
    </source>
</evidence>
<evidence type="ECO:0000256" key="4">
    <source>
        <dbReference type="ARBA" id="ARBA00023136"/>
    </source>
</evidence>
<gene>
    <name evidence="8" type="ORF">KHA90_15630</name>
</gene>
<evidence type="ECO:0000256" key="2">
    <source>
        <dbReference type="ARBA" id="ARBA00022692"/>
    </source>
</evidence>
<reference evidence="8 9" key="1">
    <citation type="journal article" date="2018" name="Int. J. Syst. Evol. Microbiol.">
        <title>Flavobacterium chryseum sp. nov. and Flavobacterium psychroterrae sp. nov., novel environmental bacteria isolated from Antarctica.</title>
        <authorList>
            <person name="Kralova S."/>
            <person name="Svec P."/>
            <person name="Busse H.J."/>
            <person name="Stankova E."/>
            <person name="Vaczi P."/>
            <person name="Sedlacek I."/>
        </authorList>
    </citation>
    <scope>NUCLEOTIDE SEQUENCE [LARGE SCALE GENOMIC DNA]</scope>
    <source>
        <strain evidence="8 9">CCM 8827</strain>
    </source>
</reference>
<evidence type="ECO:0000256" key="3">
    <source>
        <dbReference type="ARBA" id="ARBA00022989"/>
    </source>
</evidence>
<feature type="transmembrane region" description="Helical" evidence="6">
    <location>
        <begin position="12"/>
        <end position="34"/>
    </location>
</feature>
<feature type="region of interest" description="Disordered" evidence="5">
    <location>
        <begin position="1664"/>
        <end position="1696"/>
    </location>
</feature>
<organism evidence="8 9">
    <name type="scientific">Flavobacterium psychroterrae</name>
    <dbReference type="NCBI Taxonomy" id="2133767"/>
    <lineage>
        <taxon>Bacteria</taxon>
        <taxon>Pseudomonadati</taxon>
        <taxon>Bacteroidota</taxon>
        <taxon>Flavobacteriia</taxon>
        <taxon>Flavobacteriales</taxon>
        <taxon>Flavobacteriaceae</taxon>
        <taxon>Flavobacterium</taxon>
    </lineage>
</organism>
<evidence type="ECO:0000256" key="5">
    <source>
        <dbReference type="SAM" id="MobiDB-lite"/>
    </source>
</evidence>
<dbReference type="PANTHER" id="PTHR36985:SF1">
    <property type="entry name" value="TRANSLOCATION AND ASSEMBLY MODULE SUBUNIT TAMB"/>
    <property type="match status" value="1"/>
</dbReference>
<dbReference type="InterPro" id="IPR007452">
    <property type="entry name" value="TamB_C"/>
</dbReference>
<keyword evidence="9" id="KW-1185">Reference proteome</keyword>
<dbReference type="EMBL" id="JAGYVZ010000014">
    <property type="protein sequence ID" value="MBS7232450.1"/>
    <property type="molecule type" value="Genomic_DNA"/>
</dbReference>
<dbReference type="Proteomes" id="UP000722625">
    <property type="component" value="Unassembled WGS sequence"/>
</dbReference>
<dbReference type="Pfam" id="PF04357">
    <property type="entry name" value="TamB"/>
    <property type="match status" value="1"/>
</dbReference>
<proteinExistence type="predicted"/>
<keyword evidence="3 6" id="KW-1133">Transmembrane helix</keyword>
<dbReference type="InterPro" id="IPR008023">
    <property type="entry name" value="DUF748"/>
</dbReference>
<name>A0ABS5PF23_9FLAO</name>
<keyword evidence="2 6" id="KW-0812">Transmembrane</keyword>
<protein>
    <submittedName>
        <fullName evidence="8">Translocation/assembly module TamB domain-containing protein</fullName>
    </submittedName>
</protein>
<evidence type="ECO:0000259" key="7">
    <source>
        <dbReference type="Pfam" id="PF04357"/>
    </source>
</evidence>
<keyword evidence="4 6" id="KW-0472">Membrane</keyword>
<feature type="domain" description="Translocation and assembly module TamB C-terminal" evidence="7">
    <location>
        <begin position="1188"/>
        <end position="1629"/>
    </location>
</feature>
<dbReference type="Pfam" id="PF05359">
    <property type="entry name" value="DUF748"/>
    <property type="match status" value="1"/>
</dbReference>
<dbReference type="RefSeq" id="WP_213302377.1">
    <property type="nucleotide sequence ID" value="NZ_JAGYVZ010000014.1"/>
</dbReference>
<comment type="caution">
    <text evidence="8">The sequence shown here is derived from an EMBL/GenBank/DDBJ whole genome shotgun (WGS) entry which is preliminary data.</text>
</comment>
<sequence>MNKKRIHFLKKTLRILLWCVGSIIALLLLIIVLIQVPSIQNYAKDKAITYLHNKIKTKVSLDHISIKFPKDVVLEGFYFEDQKKDTLLAGKRLEVDVDLFKLISSELEINSVSLENVTANISRNKDGVFNFDYIIKAFESKEQKVEDPDSKPFKISVVDVNLDNVKFNFKDDFAKNDIKVNLTHFDTKFKEFDLDKMKFDIPNIKLDGLKLVLDQDVVQKIAEVSVETVDTISKRKDFNLKLGKISLSKIDIAYDNKDSKLDSGIKLGNLDLSVNKIDLNNQLLDFDTFELKNLKGNLRLGSKDKQIKTPDLDSTAIKQAGWKVKLNDVDIQDIAFKFDNMDSKPVVKGIDYSHLDLNNFKLQAEKLYYGNDTISGNIKALTANDKSGLQIQSLKTNFFYGPKNAYLNDLYLKTPQTLLQNKVKVAYASIATISKDLGNLSVDANLNQSKIGFKDILLFAPDLQKTNPFKSNPNAILYLNTRLSGKIKDLDIPQFEMSGIGTTKVSLSGKIKGLPDAKKAYYDVNIKKLSSTSKDIYSFIPAGTIPKNIQLPSQLNLQGKFKGSVQNFKTNLALNSSFGNAKVDGLFDQRVKKKEKYDATVYLLDFDLGKLIKNDSIGKITLKAKVKGNGLDPKTAQAQVDGLVQKAVFNKYTYRDLALKGNIANGSFAVKSGMKDPNLHFDLVASGDTKDKYPSIKLKLNLDIADLEKLNLHAGPMKLRGNVDADIANSNPDFLNGKVFLSNVQVLQEAEPIVLDSVRVIAFADNTRNNIKISSQFLKAEIDGKYKLTTLTSAIEKSLSKYIDLKNPKVNGEADEQRLAFTVKIDNDPILFKLVPKLTGLEPINITGKYNNVTDSLEIKGTIPRIVYAENTIADGKINIEAKENALEYMISVATIESGSLKIPFTSLSGKVENNNLTYALEVKDTKDKQQYFIAGEFKSEDSKNIFKIDAENFILNYDKWTIDPENTIEFGGKRLYINKFYLANSGNELKIQSQGEQDNAPLQVDFVNFKIETIMNIVKKDKLLMQGLINGNAVVENVMTKPTFTSDLKIDQFAFRGEPVGDIAIKVDNKTNNLLAANVTLTGEGNDMNLTGNYRMDDGNLDFNLDLNNLNIKSIQGFTMGNITDGTGALDGNFKITGNASAPKVNGELNFKDTGFRVAKLNSFFKTQNEKITLQNDLITFNKFTFHDENDNELTIDGTIKSADYTKFDFGLTVVADDFRAIHSKEADNDLFYGDLILDTKLNIKGTLENPVIGGNIKINKDTKFSVVLPQSDPSIADREGIVEFVDEDNVYLKQTIAMENKLNQSQLVGMDVSVEISIDKEAELTLVIDKGNGDYLNLKGEAQLTGGIDPSGKTTLTGKYEFTDGAYEMNFNMIRRKFDIQKGSSIIWNGEPTMANLNITAIYKVETAPIDLLGNQLPTDNPTIRNTYKQKIPFQTLLKMNGELLKPEITFDIVLPDGNYDVSTDVVSLTQTKLQQLRQEPAELNKQVFALLLLNRFIGENPFASESGGTSAESLARQSVSKILSQQLNDLAGELITGVQLEFDLESTDDYTTGTRENRTDLNVGVSKKLLDDRLKVTVGSSFAVEGQERANEESTNIAGDVALDYQLTKDGRYMVRAYRKNEYQVAVEGQVVETGVAFIITMSYNKFRELFHRSAAEKEMIKEEKLRKEKRKQKEKEDKEKEENQIEGNEQKT</sequence>
<comment type="subcellular location">
    <subcellularLocation>
        <location evidence="1">Membrane</location>
        <topology evidence="1">Single-pass membrane protein</topology>
    </subcellularLocation>
</comment>
<evidence type="ECO:0000313" key="9">
    <source>
        <dbReference type="Proteomes" id="UP000722625"/>
    </source>
</evidence>